<dbReference type="SUPFAM" id="SSF52087">
    <property type="entry name" value="CRAL/TRIO domain"/>
    <property type="match status" value="1"/>
</dbReference>
<organism evidence="1 2">
    <name type="scientific">Ignelater luminosus</name>
    <name type="common">Cucubano</name>
    <name type="synonym">Pyrophorus luminosus</name>
    <dbReference type="NCBI Taxonomy" id="2038154"/>
    <lineage>
        <taxon>Eukaryota</taxon>
        <taxon>Metazoa</taxon>
        <taxon>Ecdysozoa</taxon>
        <taxon>Arthropoda</taxon>
        <taxon>Hexapoda</taxon>
        <taxon>Insecta</taxon>
        <taxon>Pterygota</taxon>
        <taxon>Neoptera</taxon>
        <taxon>Endopterygota</taxon>
        <taxon>Coleoptera</taxon>
        <taxon>Polyphaga</taxon>
        <taxon>Elateriformia</taxon>
        <taxon>Elateroidea</taxon>
        <taxon>Elateridae</taxon>
        <taxon>Agrypninae</taxon>
        <taxon>Pyrophorini</taxon>
        <taxon>Ignelater</taxon>
    </lineage>
</organism>
<name>A0A8K0GFW6_IGNLU</name>
<accession>A0A8K0GFW6</accession>
<evidence type="ECO:0000313" key="1">
    <source>
        <dbReference type="EMBL" id="KAF2896653.1"/>
    </source>
</evidence>
<dbReference type="Proteomes" id="UP000801492">
    <property type="component" value="Unassembled WGS sequence"/>
</dbReference>
<dbReference type="PANTHER" id="PTHR10174">
    <property type="entry name" value="ALPHA-TOCOPHEROL TRANSFER PROTEIN-RELATED"/>
    <property type="match status" value="1"/>
</dbReference>
<evidence type="ECO:0000313" key="2">
    <source>
        <dbReference type="Proteomes" id="UP000801492"/>
    </source>
</evidence>
<comment type="caution">
    <text evidence="1">The sequence shown here is derived from an EMBL/GenBank/DDBJ whole genome shotgun (WGS) entry which is preliminary data.</text>
</comment>
<reference evidence="1" key="1">
    <citation type="submission" date="2019-08" db="EMBL/GenBank/DDBJ databases">
        <title>The genome of the North American firefly Photinus pyralis.</title>
        <authorList>
            <consortium name="Photinus pyralis genome working group"/>
            <person name="Fallon T.R."/>
            <person name="Sander Lower S.E."/>
            <person name="Weng J.-K."/>
        </authorList>
    </citation>
    <scope>NUCLEOTIDE SEQUENCE</scope>
    <source>
        <strain evidence="1">TRF0915ILg1</strain>
        <tissue evidence="1">Whole body</tissue>
    </source>
</reference>
<sequence length="115" mass="13185">MMRLKNANPETATCTIAFRAFFMIWDFLTYKDDSFVINGQEWIIDLQDLHYGYIAQLTPTFVKKSGKPCDSFVHIFSEKESLSLHKFIPRAVLPEEYGGHAGPYIELSSKSDLES</sequence>
<proteinExistence type="predicted"/>
<dbReference type="EMBL" id="VTPC01004873">
    <property type="protein sequence ID" value="KAF2896653.1"/>
    <property type="molecule type" value="Genomic_DNA"/>
</dbReference>
<dbReference type="Gene3D" id="1.20.5.1200">
    <property type="entry name" value="Alpha-tocopherol transfer"/>
    <property type="match status" value="1"/>
</dbReference>
<evidence type="ECO:0008006" key="3">
    <source>
        <dbReference type="Google" id="ProtNLM"/>
    </source>
</evidence>
<dbReference type="PANTHER" id="PTHR10174:SF224">
    <property type="entry name" value="RETINOL-BINDING PROTEIN PINTA"/>
    <property type="match status" value="1"/>
</dbReference>
<dbReference type="GO" id="GO:1902936">
    <property type="term" value="F:phosphatidylinositol bisphosphate binding"/>
    <property type="evidence" value="ECO:0007669"/>
    <property type="project" value="TreeGrafter"/>
</dbReference>
<dbReference type="AlphaFoldDB" id="A0A8K0GFW6"/>
<keyword evidence="2" id="KW-1185">Reference proteome</keyword>
<protein>
    <recommendedName>
        <fullName evidence="3">CRAL-TRIO domain-containing protein</fullName>
    </recommendedName>
</protein>
<dbReference type="InterPro" id="IPR036865">
    <property type="entry name" value="CRAL-TRIO_dom_sf"/>
</dbReference>
<dbReference type="GO" id="GO:0016020">
    <property type="term" value="C:membrane"/>
    <property type="evidence" value="ECO:0007669"/>
    <property type="project" value="TreeGrafter"/>
</dbReference>
<dbReference type="Gene3D" id="3.40.525.10">
    <property type="entry name" value="CRAL-TRIO lipid binding domain"/>
    <property type="match status" value="1"/>
</dbReference>
<gene>
    <name evidence="1" type="ORF">ILUMI_09522</name>
</gene>